<dbReference type="GO" id="GO:0016567">
    <property type="term" value="P:protein ubiquitination"/>
    <property type="evidence" value="ECO:0007669"/>
    <property type="project" value="InterPro"/>
</dbReference>
<dbReference type="GO" id="GO:0004842">
    <property type="term" value="F:ubiquitin-protein transferase activity"/>
    <property type="evidence" value="ECO:0007669"/>
    <property type="project" value="InterPro"/>
</dbReference>
<proteinExistence type="predicted"/>
<dbReference type="EMBL" id="CAJZBQ010000060">
    <property type="protein sequence ID" value="CAG9335076.1"/>
    <property type="molecule type" value="Genomic_DNA"/>
</dbReference>
<feature type="transmembrane region" description="Helical" evidence="7">
    <location>
        <begin position="295"/>
        <end position="313"/>
    </location>
</feature>
<reference evidence="9" key="1">
    <citation type="submission" date="2021-09" db="EMBL/GenBank/DDBJ databases">
        <authorList>
            <consortium name="AG Swart"/>
            <person name="Singh M."/>
            <person name="Singh A."/>
            <person name="Seah K."/>
            <person name="Emmerich C."/>
        </authorList>
    </citation>
    <scope>NUCLEOTIDE SEQUENCE</scope>
    <source>
        <strain evidence="9">ATCC30299</strain>
    </source>
</reference>
<keyword evidence="7" id="KW-1133">Transmembrane helix</keyword>
<dbReference type="InterPro" id="IPR013083">
    <property type="entry name" value="Znf_RING/FYVE/PHD"/>
</dbReference>
<dbReference type="GO" id="GO:0008270">
    <property type="term" value="F:zinc ion binding"/>
    <property type="evidence" value="ECO:0007669"/>
    <property type="project" value="UniProtKB-KW"/>
</dbReference>
<evidence type="ECO:0000256" key="6">
    <source>
        <dbReference type="ARBA" id="ARBA00022833"/>
    </source>
</evidence>
<comment type="caution">
    <text evidence="9">The sequence shown here is derived from an EMBL/GenBank/DDBJ whole genome shotgun (WGS) entry which is preliminary data.</text>
</comment>
<evidence type="ECO:0000256" key="1">
    <source>
        <dbReference type="ARBA" id="ARBA00022679"/>
    </source>
</evidence>
<evidence type="ECO:0000313" key="9">
    <source>
        <dbReference type="EMBL" id="CAG9335076.1"/>
    </source>
</evidence>
<dbReference type="PANTHER" id="PTHR11685">
    <property type="entry name" value="RBR FAMILY RING FINGER AND IBR DOMAIN-CONTAINING"/>
    <property type="match status" value="1"/>
</dbReference>
<dbReference type="Pfam" id="PF22191">
    <property type="entry name" value="IBR_1"/>
    <property type="match status" value="1"/>
</dbReference>
<feature type="domain" description="RING-type" evidence="8">
    <location>
        <begin position="1"/>
        <end position="200"/>
    </location>
</feature>
<dbReference type="Proteomes" id="UP001162131">
    <property type="component" value="Unassembled WGS sequence"/>
</dbReference>
<keyword evidence="5" id="KW-0833">Ubl conjugation pathway</keyword>
<evidence type="ECO:0000256" key="2">
    <source>
        <dbReference type="ARBA" id="ARBA00022723"/>
    </source>
</evidence>
<protein>
    <recommendedName>
        <fullName evidence="8">RING-type domain-containing protein</fullName>
    </recommendedName>
</protein>
<keyword evidence="7" id="KW-0472">Membrane</keyword>
<keyword evidence="1" id="KW-0808">Transferase</keyword>
<accession>A0AAU9K7T7</accession>
<feature type="transmembrane region" description="Helical" evidence="7">
    <location>
        <begin position="198"/>
        <end position="217"/>
    </location>
</feature>
<sequence length="317" mass="36411">MEQCRVCLELQPSEYFLQTQCGCRACLECQQSWARSQLEDSKVVLKCPMPECSSALSAQELLTILTEDDQENLWKSQFKLYLKLAPDIKFCPKQDCHYAGIFNKNQTQFYCEACQHCWEEKKETWTVWLKNLKSNVDDWFSGLWKSVFCKSCPSCGISIEKNEGCKHMECIICGDNFCWLCMKPYGKHQEVECANPNFDGPLIMAVVLGILFLAKIFTEFQSVLNLTLILVSYLFFLLGTATQTCLDYGIAENLFGKLTNTEPSFCITNLHLMNFIIVRVLIILIANMVKASNSLSIYFDAALFIFVIIFKLTKRYL</sequence>
<dbReference type="Gene3D" id="3.30.40.10">
    <property type="entry name" value="Zinc/RING finger domain, C3HC4 (zinc finger)"/>
    <property type="match status" value="1"/>
</dbReference>
<evidence type="ECO:0000313" key="10">
    <source>
        <dbReference type="Proteomes" id="UP001162131"/>
    </source>
</evidence>
<keyword evidence="3" id="KW-0677">Repeat</keyword>
<keyword evidence="7" id="KW-0812">Transmembrane</keyword>
<dbReference type="InterPro" id="IPR031127">
    <property type="entry name" value="E3_UB_ligase_RBR"/>
</dbReference>
<keyword evidence="6" id="KW-0862">Zinc</keyword>
<evidence type="ECO:0000256" key="5">
    <source>
        <dbReference type="ARBA" id="ARBA00022786"/>
    </source>
</evidence>
<dbReference type="PROSITE" id="PS51873">
    <property type="entry name" value="TRIAD"/>
    <property type="match status" value="1"/>
</dbReference>
<evidence type="ECO:0000256" key="4">
    <source>
        <dbReference type="ARBA" id="ARBA00022771"/>
    </source>
</evidence>
<evidence type="ECO:0000259" key="8">
    <source>
        <dbReference type="PROSITE" id="PS51873"/>
    </source>
</evidence>
<gene>
    <name evidence="9" type="ORF">BSTOLATCC_MIC62655</name>
</gene>
<organism evidence="9 10">
    <name type="scientific">Blepharisma stoltei</name>
    <dbReference type="NCBI Taxonomy" id="1481888"/>
    <lineage>
        <taxon>Eukaryota</taxon>
        <taxon>Sar</taxon>
        <taxon>Alveolata</taxon>
        <taxon>Ciliophora</taxon>
        <taxon>Postciliodesmatophora</taxon>
        <taxon>Heterotrichea</taxon>
        <taxon>Heterotrichida</taxon>
        <taxon>Blepharismidae</taxon>
        <taxon>Blepharisma</taxon>
    </lineage>
</organism>
<dbReference type="InterPro" id="IPR044066">
    <property type="entry name" value="TRIAD_supradom"/>
</dbReference>
<feature type="transmembrane region" description="Helical" evidence="7">
    <location>
        <begin position="267"/>
        <end position="289"/>
    </location>
</feature>
<dbReference type="SUPFAM" id="SSF57850">
    <property type="entry name" value="RING/U-box"/>
    <property type="match status" value="2"/>
</dbReference>
<keyword evidence="10" id="KW-1185">Reference proteome</keyword>
<keyword evidence="2" id="KW-0479">Metal-binding</keyword>
<feature type="transmembrane region" description="Helical" evidence="7">
    <location>
        <begin position="223"/>
        <end position="246"/>
    </location>
</feature>
<evidence type="ECO:0000256" key="7">
    <source>
        <dbReference type="SAM" id="Phobius"/>
    </source>
</evidence>
<evidence type="ECO:0000256" key="3">
    <source>
        <dbReference type="ARBA" id="ARBA00022737"/>
    </source>
</evidence>
<name>A0AAU9K7T7_9CILI</name>
<keyword evidence="4" id="KW-0863">Zinc-finger</keyword>
<dbReference type="Gene3D" id="1.20.120.1750">
    <property type="match status" value="1"/>
</dbReference>
<dbReference type="AlphaFoldDB" id="A0AAU9K7T7"/>